<evidence type="ECO:0000313" key="3">
    <source>
        <dbReference type="Proteomes" id="UP001251870"/>
    </source>
</evidence>
<protein>
    <submittedName>
        <fullName evidence="2">Alpha/beta hydrolase</fullName>
    </submittedName>
</protein>
<name>A0ABU2DT40_9MICC</name>
<reference evidence="2 3" key="1">
    <citation type="submission" date="2023-09" db="EMBL/GenBank/DDBJ databases">
        <title>Description of three actinobacteria isolated from air of manufacturing shop in a pharmaceutical factory.</title>
        <authorList>
            <person name="Zhang D.-F."/>
        </authorList>
    </citation>
    <scope>NUCLEOTIDE SEQUENCE [LARGE SCALE GENOMIC DNA]</scope>
    <source>
        <strain evidence="2 3">LY-0111</strain>
    </source>
</reference>
<keyword evidence="3" id="KW-1185">Reference proteome</keyword>
<dbReference type="InterPro" id="IPR050228">
    <property type="entry name" value="Carboxylesterase_BioH"/>
</dbReference>
<dbReference type="PANTHER" id="PTHR43194:SF5">
    <property type="entry name" value="PIMELOYL-[ACYL-CARRIER PROTEIN] METHYL ESTER ESTERASE"/>
    <property type="match status" value="1"/>
</dbReference>
<dbReference type="Gene3D" id="3.40.50.1820">
    <property type="entry name" value="alpha/beta hydrolase"/>
    <property type="match status" value="1"/>
</dbReference>
<dbReference type="RefSeq" id="WP_310548528.1">
    <property type="nucleotide sequence ID" value="NZ_JAVKGR010000008.1"/>
</dbReference>
<keyword evidence="2" id="KW-0378">Hydrolase</keyword>
<dbReference type="InterPro" id="IPR029058">
    <property type="entry name" value="AB_hydrolase_fold"/>
</dbReference>
<evidence type="ECO:0000313" key="2">
    <source>
        <dbReference type="EMBL" id="MDR8019541.1"/>
    </source>
</evidence>
<dbReference type="Pfam" id="PF12697">
    <property type="entry name" value="Abhydrolase_6"/>
    <property type="match status" value="1"/>
</dbReference>
<organism evidence="2 3">
    <name type="scientific">Nesterenkonia aerolata</name>
    <dbReference type="NCBI Taxonomy" id="3074079"/>
    <lineage>
        <taxon>Bacteria</taxon>
        <taxon>Bacillati</taxon>
        <taxon>Actinomycetota</taxon>
        <taxon>Actinomycetes</taxon>
        <taxon>Micrococcales</taxon>
        <taxon>Micrococcaceae</taxon>
        <taxon>Nesterenkonia</taxon>
    </lineage>
</organism>
<dbReference type="SUPFAM" id="SSF53474">
    <property type="entry name" value="alpha/beta-Hydrolases"/>
    <property type="match status" value="1"/>
</dbReference>
<proteinExistence type="predicted"/>
<feature type="domain" description="AB hydrolase-1" evidence="1">
    <location>
        <begin position="38"/>
        <end position="248"/>
    </location>
</feature>
<sequence length="264" mass="28326">MPALQGSRTQPEARTSRRTAGGLTLHTWQHRTPQAPPVVLVHGFGSSTQYNWVKTGWIAPLMGTQRSVLCVDLPGHGDSGDVDPRGLRSEDLTAELADQLDDLGPVELHGYSLGSRLCWELAAARPELISTLVMGGAPATDRIGALDAQQARRWYRTGELPTHEMTRAVIPTAAALPGQHVPHAVELLLSLAEEPYAPSASVPGSPTLVVAGEQDRIAADAAELTDLLRGAGTVSEFVSVPDRNHVNVLTSQVYKRSVVEFLSR</sequence>
<dbReference type="Proteomes" id="UP001251870">
    <property type="component" value="Unassembled WGS sequence"/>
</dbReference>
<gene>
    <name evidence="2" type="ORF">RIL96_08180</name>
</gene>
<accession>A0ABU2DT40</accession>
<dbReference type="PANTHER" id="PTHR43194">
    <property type="entry name" value="HYDROLASE ALPHA/BETA FOLD FAMILY"/>
    <property type="match status" value="1"/>
</dbReference>
<comment type="caution">
    <text evidence="2">The sequence shown here is derived from an EMBL/GenBank/DDBJ whole genome shotgun (WGS) entry which is preliminary data.</text>
</comment>
<dbReference type="InterPro" id="IPR000073">
    <property type="entry name" value="AB_hydrolase_1"/>
</dbReference>
<evidence type="ECO:0000259" key="1">
    <source>
        <dbReference type="Pfam" id="PF12697"/>
    </source>
</evidence>
<dbReference type="EMBL" id="JAVKGR010000008">
    <property type="protein sequence ID" value="MDR8019541.1"/>
    <property type="molecule type" value="Genomic_DNA"/>
</dbReference>
<dbReference type="GO" id="GO:0016787">
    <property type="term" value="F:hydrolase activity"/>
    <property type="evidence" value="ECO:0007669"/>
    <property type="project" value="UniProtKB-KW"/>
</dbReference>